<evidence type="ECO:0000256" key="4">
    <source>
        <dbReference type="ARBA" id="ARBA00006206"/>
    </source>
</evidence>
<dbReference type="GO" id="GO:0006006">
    <property type="term" value="P:glucose metabolic process"/>
    <property type="evidence" value="ECO:0007669"/>
    <property type="project" value="TreeGrafter"/>
</dbReference>
<dbReference type="AlphaFoldDB" id="A0AAJ5WPB9"/>
<dbReference type="PANTHER" id="PTHR10091">
    <property type="entry name" value="ALDOSE-1-EPIMERASE"/>
    <property type="match status" value="1"/>
</dbReference>
<feature type="active site" description="Proton acceptor" evidence="12">
    <location>
        <position position="312"/>
    </location>
</feature>
<dbReference type="InterPro" id="IPR011013">
    <property type="entry name" value="Gal_mutarotase_sf_dom"/>
</dbReference>
<sequence>MNRNNMPTLTKSLLATAIPTVTLQQAGITVTIAARGCTLLSIRCPDKFGSSQNIIAGLPDPAAYEADDYYLGCVVGRYANRIGEGRFVLEGKTYQLPINNAPHHLHGGEEGLHTKIWAVKEQVETADRSLVVFEYLSPDGEGGYPGNLQLRVSYELSNNRLRITYEASTDKATPLNLTNHSYFNLSGFAEPTIHRHLLRIHANRYTEKGPSNLPTGKLLPVQGTPLDFSSLHPVGDHIDALVEDRGYDHNYVLENAGELQLAAELLEPGSGRTLKVYTDRPGIQLYTANWWDGTVTGEQGVLYGKHAALALETQAWPDSVNQPAFPGTILRPGETFRSVTDFEFGVCPDTH</sequence>
<dbReference type="InterPro" id="IPR018052">
    <property type="entry name" value="Ald1_epimerase_CS"/>
</dbReference>
<accession>A0AAJ5WPB9</accession>
<feature type="active site" description="Proton donor" evidence="12">
    <location>
        <position position="180"/>
    </location>
</feature>
<dbReference type="Proteomes" id="UP001220610">
    <property type="component" value="Chromosome"/>
</dbReference>
<dbReference type="PROSITE" id="PS00545">
    <property type="entry name" value="ALDOSE_1_EPIMERASE"/>
    <property type="match status" value="1"/>
</dbReference>
<feature type="binding site" evidence="14">
    <location>
        <begin position="180"/>
        <end position="182"/>
    </location>
    <ligand>
        <name>beta-D-galactose</name>
        <dbReference type="ChEBI" id="CHEBI:27667"/>
    </ligand>
</feature>
<organism evidence="15 16">
    <name type="scientific">Candidatus Pseudobacter hemicellulosilyticus</name>
    <dbReference type="NCBI Taxonomy" id="3121375"/>
    <lineage>
        <taxon>Bacteria</taxon>
        <taxon>Pseudomonadati</taxon>
        <taxon>Bacteroidota</taxon>
        <taxon>Chitinophagia</taxon>
        <taxon>Chitinophagales</taxon>
        <taxon>Chitinophagaceae</taxon>
        <taxon>Pseudobacter</taxon>
    </lineage>
</organism>
<evidence type="ECO:0000256" key="8">
    <source>
        <dbReference type="ARBA" id="ARBA00022837"/>
    </source>
</evidence>
<comment type="pathway">
    <text evidence="3 11">Carbohydrate metabolism; hexose metabolism.</text>
</comment>
<evidence type="ECO:0000256" key="12">
    <source>
        <dbReference type="PIRSR" id="PIRSR005096-1"/>
    </source>
</evidence>
<evidence type="ECO:0000256" key="5">
    <source>
        <dbReference type="ARBA" id="ARBA00011245"/>
    </source>
</evidence>
<evidence type="ECO:0000256" key="1">
    <source>
        <dbReference type="ARBA" id="ARBA00001614"/>
    </source>
</evidence>
<evidence type="ECO:0000256" key="13">
    <source>
        <dbReference type="PIRSR" id="PIRSR005096-2"/>
    </source>
</evidence>
<protein>
    <recommendedName>
        <fullName evidence="7 11">Aldose 1-epimerase</fullName>
        <ecNumber evidence="6 11">5.1.3.3</ecNumber>
    </recommendedName>
</protein>
<comment type="similarity">
    <text evidence="4 11">Belongs to the aldose epimerase family.</text>
</comment>
<comment type="catalytic activity">
    <reaction evidence="1 11">
        <text>alpha-D-glucose = beta-D-glucose</text>
        <dbReference type="Rhea" id="RHEA:10264"/>
        <dbReference type="ChEBI" id="CHEBI:15903"/>
        <dbReference type="ChEBI" id="CHEBI:17925"/>
        <dbReference type="EC" id="5.1.3.3"/>
    </reaction>
</comment>
<comment type="cofactor">
    <cofactor evidence="2">
        <name>Ca(2+)</name>
        <dbReference type="ChEBI" id="CHEBI:29108"/>
    </cofactor>
</comment>
<feature type="binding site" evidence="13">
    <location>
        <position position="248"/>
    </location>
    <ligand>
        <name>beta-D-galactose</name>
        <dbReference type="ChEBI" id="CHEBI:27667"/>
    </ligand>
</feature>
<evidence type="ECO:0000313" key="16">
    <source>
        <dbReference type="Proteomes" id="UP001220610"/>
    </source>
</evidence>
<dbReference type="SUPFAM" id="SSF74650">
    <property type="entry name" value="Galactose mutarotase-like"/>
    <property type="match status" value="1"/>
</dbReference>
<dbReference type="InterPro" id="IPR047215">
    <property type="entry name" value="Galactose_mutarotase-like"/>
</dbReference>
<evidence type="ECO:0000313" key="15">
    <source>
        <dbReference type="EMBL" id="WEK35666.1"/>
    </source>
</evidence>
<dbReference type="EC" id="5.1.3.3" evidence="6 11"/>
<evidence type="ECO:0000256" key="6">
    <source>
        <dbReference type="ARBA" id="ARBA00013185"/>
    </source>
</evidence>
<evidence type="ECO:0000256" key="7">
    <source>
        <dbReference type="ARBA" id="ARBA00014165"/>
    </source>
</evidence>
<evidence type="ECO:0000256" key="10">
    <source>
        <dbReference type="ARBA" id="ARBA00023277"/>
    </source>
</evidence>
<dbReference type="InterPro" id="IPR008183">
    <property type="entry name" value="Aldose_1/G6P_1-epimerase"/>
</dbReference>
<dbReference type="NCBIfam" id="NF008277">
    <property type="entry name" value="PRK11055.1"/>
    <property type="match status" value="1"/>
</dbReference>
<evidence type="ECO:0000256" key="2">
    <source>
        <dbReference type="ARBA" id="ARBA00001913"/>
    </source>
</evidence>
<dbReference type="GO" id="GO:0030246">
    <property type="term" value="F:carbohydrate binding"/>
    <property type="evidence" value="ECO:0007669"/>
    <property type="project" value="InterPro"/>
</dbReference>
<name>A0AAJ5WPB9_9BACT</name>
<reference evidence="15" key="1">
    <citation type="submission" date="2023-03" db="EMBL/GenBank/DDBJ databases">
        <title>Andean soil-derived lignocellulolytic bacterial consortium as a source of novel taxa and putative plastic-active enzymes.</title>
        <authorList>
            <person name="Diaz-Garcia L."/>
            <person name="Chuvochina M."/>
            <person name="Feuerriegel G."/>
            <person name="Bunk B."/>
            <person name="Sproer C."/>
            <person name="Streit W.R."/>
            <person name="Rodriguez L.M."/>
            <person name="Overmann J."/>
            <person name="Jimenez D.J."/>
        </authorList>
    </citation>
    <scope>NUCLEOTIDE SEQUENCE</scope>
    <source>
        <strain evidence="15">MAG 7</strain>
    </source>
</reference>
<evidence type="ECO:0000256" key="11">
    <source>
        <dbReference type="PIRNR" id="PIRNR005096"/>
    </source>
</evidence>
<keyword evidence="8" id="KW-0106">Calcium</keyword>
<evidence type="ECO:0000256" key="3">
    <source>
        <dbReference type="ARBA" id="ARBA00005028"/>
    </source>
</evidence>
<dbReference type="Pfam" id="PF01263">
    <property type="entry name" value="Aldose_epim"/>
    <property type="match status" value="1"/>
</dbReference>
<dbReference type="Gene3D" id="2.70.98.10">
    <property type="match status" value="1"/>
</dbReference>
<comment type="subunit">
    <text evidence="5">Monomer.</text>
</comment>
<feature type="binding site" evidence="14">
    <location>
        <begin position="80"/>
        <end position="81"/>
    </location>
    <ligand>
        <name>beta-D-galactose</name>
        <dbReference type="ChEBI" id="CHEBI:27667"/>
    </ligand>
</feature>
<evidence type="ECO:0000256" key="14">
    <source>
        <dbReference type="PIRSR" id="PIRSR005096-3"/>
    </source>
</evidence>
<keyword evidence="10 11" id="KW-0119">Carbohydrate metabolism</keyword>
<dbReference type="PIRSF" id="PIRSF005096">
    <property type="entry name" value="GALM"/>
    <property type="match status" value="1"/>
</dbReference>
<gene>
    <name evidence="15" type="ORF">P0Y53_24535</name>
</gene>
<keyword evidence="9 11" id="KW-0413">Isomerase</keyword>
<evidence type="ECO:0000256" key="9">
    <source>
        <dbReference type="ARBA" id="ARBA00023235"/>
    </source>
</evidence>
<dbReference type="InterPro" id="IPR014718">
    <property type="entry name" value="GH-type_carb-bd"/>
</dbReference>
<dbReference type="GO" id="GO:0004034">
    <property type="term" value="F:aldose 1-epimerase activity"/>
    <property type="evidence" value="ECO:0007669"/>
    <property type="project" value="UniProtKB-EC"/>
</dbReference>
<dbReference type="GO" id="GO:0033499">
    <property type="term" value="P:galactose catabolic process via UDP-galactose, Leloir pathway"/>
    <property type="evidence" value="ECO:0007669"/>
    <property type="project" value="TreeGrafter"/>
</dbReference>
<proteinExistence type="inferred from homology"/>
<dbReference type="InterPro" id="IPR015443">
    <property type="entry name" value="Aldose_1-epimerase"/>
</dbReference>
<dbReference type="CDD" id="cd09019">
    <property type="entry name" value="galactose_mutarotase_like"/>
    <property type="match status" value="1"/>
</dbReference>
<dbReference type="EMBL" id="CP119311">
    <property type="protein sequence ID" value="WEK35666.1"/>
    <property type="molecule type" value="Genomic_DNA"/>
</dbReference>
<dbReference type="PANTHER" id="PTHR10091:SF0">
    <property type="entry name" value="GALACTOSE MUTAROTASE"/>
    <property type="match status" value="1"/>
</dbReference>